<feature type="compositionally biased region" description="Basic and acidic residues" evidence="1">
    <location>
        <begin position="21"/>
        <end position="30"/>
    </location>
</feature>
<evidence type="ECO:0000256" key="2">
    <source>
        <dbReference type="SAM" id="Phobius"/>
    </source>
</evidence>
<protein>
    <submittedName>
        <fullName evidence="3">Uncharacterized protein</fullName>
    </submittedName>
</protein>
<dbReference type="Proteomes" id="UP001152797">
    <property type="component" value="Unassembled WGS sequence"/>
</dbReference>
<evidence type="ECO:0000313" key="4">
    <source>
        <dbReference type="EMBL" id="CAL4781055.1"/>
    </source>
</evidence>
<keyword evidence="5" id="KW-1185">Reference proteome</keyword>
<proteinExistence type="predicted"/>
<dbReference type="EMBL" id="CAMXCT030001868">
    <property type="protein sequence ID" value="CAL4781055.1"/>
    <property type="molecule type" value="Genomic_DNA"/>
</dbReference>
<organism evidence="3">
    <name type="scientific">Cladocopium goreaui</name>
    <dbReference type="NCBI Taxonomy" id="2562237"/>
    <lineage>
        <taxon>Eukaryota</taxon>
        <taxon>Sar</taxon>
        <taxon>Alveolata</taxon>
        <taxon>Dinophyceae</taxon>
        <taxon>Suessiales</taxon>
        <taxon>Symbiodiniaceae</taxon>
        <taxon>Cladocopium</taxon>
    </lineage>
</organism>
<reference evidence="3" key="1">
    <citation type="submission" date="2022-10" db="EMBL/GenBank/DDBJ databases">
        <authorList>
            <person name="Chen Y."/>
            <person name="Dougan E. K."/>
            <person name="Chan C."/>
            <person name="Rhodes N."/>
            <person name="Thang M."/>
        </authorList>
    </citation>
    <scope>NUCLEOTIDE SEQUENCE</scope>
</reference>
<dbReference type="OrthoDB" id="426573at2759"/>
<dbReference type="AlphaFoldDB" id="A0A9P1CMV7"/>
<keyword evidence="2" id="KW-1133">Transmembrane helix</keyword>
<feature type="region of interest" description="Disordered" evidence="1">
    <location>
        <begin position="1"/>
        <end position="38"/>
    </location>
</feature>
<feature type="compositionally biased region" description="Polar residues" evidence="1">
    <location>
        <begin position="1"/>
        <end position="20"/>
    </location>
</feature>
<keyword evidence="2" id="KW-0472">Membrane</keyword>
<evidence type="ECO:0000313" key="3">
    <source>
        <dbReference type="EMBL" id="CAI3993743.1"/>
    </source>
</evidence>
<sequence>MPLMSSTVYSPVPTNCPQERSNSKDSEGSKMGDPYPPRRTMLVASDERQYSTSSWLSKVEGFPCGASIKETYHGICIVISIFSDMPSRHMMHFLFVFISYMLVVLTGAVQMQLVDTSFFRAVGLLLAVLLSLRAKNAVSRRQKLMAGVLDMMNCAKNLLYLVHFNPNSRAKLRGVLEFAFLEAAAWALPVMEQGEDVADLNDLPEEYREVAFVLRAKYAAHISPRPLFMWLRELCDELFDPALATKSAGPEKMDQISIIRRFHRNAEEELHTLFAKFDFLLMFRENFVTDQFRWMLETVIFIYVVLYPWCVCTESNLVLGATTVGMACVFYGLNSLTEQLEDPVHHPQGVDLKKTFKRLFEELDRDDKMREYSRAWLNDAKKTGARATEDLHGKFEENFQVPKRGQVYADMV</sequence>
<name>A0A9P1CMV7_9DINO</name>
<feature type="transmembrane region" description="Helical" evidence="2">
    <location>
        <begin position="93"/>
        <end position="111"/>
    </location>
</feature>
<dbReference type="EMBL" id="CAMXCT010001868">
    <property type="protein sequence ID" value="CAI3993743.1"/>
    <property type="molecule type" value="Genomic_DNA"/>
</dbReference>
<evidence type="ECO:0000256" key="1">
    <source>
        <dbReference type="SAM" id="MobiDB-lite"/>
    </source>
</evidence>
<keyword evidence="2" id="KW-0812">Transmembrane</keyword>
<reference evidence="4 5" key="2">
    <citation type="submission" date="2024-05" db="EMBL/GenBank/DDBJ databases">
        <authorList>
            <person name="Chen Y."/>
            <person name="Shah S."/>
            <person name="Dougan E. K."/>
            <person name="Thang M."/>
            <person name="Chan C."/>
        </authorList>
    </citation>
    <scope>NUCLEOTIDE SEQUENCE [LARGE SCALE GENOMIC DNA]</scope>
</reference>
<gene>
    <name evidence="3" type="ORF">C1SCF055_LOCUS20460</name>
</gene>
<evidence type="ECO:0000313" key="5">
    <source>
        <dbReference type="Proteomes" id="UP001152797"/>
    </source>
</evidence>
<accession>A0A9P1CMV7</accession>
<dbReference type="EMBL" id="CAMXCT020001868">
    <property type="protein sequence ID" value="CAL1147118.1"/>
    <property type="molecule type" value="Genomic_DNA"/>
</dbReference>
<comment type="caution">
    <text evidence="3">The sequence shown here is derived from an EMBL/GenBank/DDBJ whole genome shotgun (WGS) entry which is preliminary data.</text>
</comment>